<comment type="subcellular location">
    <subcellularLocation>
        <location evidence="1">Cell membrane</location>
        <topology evidence="1">Multi-pass membrane protein</topology>
    </subcellularLocation>
</comment>
<dbReference type="SUPFAM" id="SSF103473">
    <property type="entry name" value="MFS general substrate transporter"/>
    <property type="match status" value="1"/>
</dbReference>
<feature type="transmembrane region" description="Helical" evidence="6">
    <location>
        <begin position="140"/>
        <end position="160"/>
    </location>
</feature>
<name>A0A4R0HHI1_9ENTR</name>
<dbReference type="InterPro" id="IPR020846">
    <property type="entry name" value="MFS_dom"/>
</dbReference>
<dbReference type="Pfam" id="PF07690">
    <property type="entry name" value="MFS_1"/>
    <property type="match status" value="1"/>
</dbReference>
<evidence type="ECO:0000259" key="7">
    <source>
        <dbReference type="PROSITE" id="PS50850"/>
    </source>
</evidence>
<feature type="transmembrane region" description="Helical" evidence="6">
    <location>
        <begin position="242"/>
        <end position="263"/>
    </location>
</feature>
<evidence type="ECO:0000256" key="6">
    <source>
        <dbReference type="SAM" id="Phobius"/>
    </source>
</evidence>
<comment type="caution">
    <text evidence="8">The sequence shown here is derived from an EMBL/GenBank/DDBJ whole genome shotgun (WGS) entry which is preliminary data.</text>
</comment>
<gene>
    <name evidence="8" type="ORF">E0L21_08990</name>
</gene>
<dbReference type="CDD" id="cd17324">
    <property type="entry name" value="MFS_NepI_like"/>
    <property type="match status" value="1"/>
</dbReference>
<evidence type="ECO:0000256" key="4">
    <source>
        <dbReference type="ARBA" id="ARBA00022989"/>
    </source>
</evidence>
<evidence type="ECO:0000313" key="9">
    <source>
        <dbReference type="Proteomes" id="UP000291793"/>
    </source>
</evidence>
<keyword evidence="3 6" id="KW-0812">Transmembrane</keyword>
<feature type="transmembrane region" description="Helical" evidence="6">
    <location>
        <begin position="210"/>
        <end position="230"/>
    </location>
</feature>
<dbReference type="PANTHER" id="PTHR43124:SF10">
    <property type="entry name" value="PURINE EFFLUX PUMP PBUE"/>
    <property type="match status" value="1"/>
</dbReference>
<evidence type="ECO:0000256" key="1">
    <source>
        <dbReference type="ARBA" id="ARBA00004651"/>
    </source>
</evidence>
<feature type="transmembrane region" description="Helical" evidence="6">
    <location>
        <begin position="275"/>
        <end position="292"/>
    </location>
</feature>
<feature type="transmembrane region" description="Helical" evidence="6">
    <location>
        <begin position="335"/>
        <end position="356"/>
    </location>
</feature>
<evidence type="ECO:0000256" key="5">
    <source>
        <dbReference type="ARBA" id="ARBA00023136"/>
    </source>
</evidence>
<feature type="transmembrane region" description="Helical" evidence="6">
    <location>
        <begin position="108"/>
        <end position="128"/>
    </location>
</feature>
<accession>A0A4R0HHI1</accession>
<feature type="transmembrane region" description="Helical" evidence="6">
    <location>
        <begin position="12"/>
        <end position="37"/>
    </location>
</feature>
<dbReference type="Proteomes" id="UP000291793">
    <property type="component" value="Unassembled WGS sequence"/>
</dbReference>
<reference evidence="8 9" key="1">
    <citation type="submission" date="2019-02" db="EMBL/GenBank/DDBJ databases">
        <title>The draft genome of Kosakonia quasisacchari strain WCHKQ120001.</title>
        <authorList>
            <person name="Wang C."/>
            <person name="Feng Y."/>
            <person name="Zong Z."/>
        </authorList>
    </citation>
    <scope>NUCLEOTIDE SEQUENCE [LARGE SCALE GENOMIC DNA]</scope>
    <source>
        <strain evidence="8 9">WCHKQ120001</strain>
    </source>
</reference>
<evidence type="ECO:0000313" key="8">
    <source>
        <dbReference type="EMBL" id="TCC09598.1"/>
    </source>
</evidence>
<keyword evidence="4 6" id="KW-1133">Transmembrane helix</keyword>
<dbReference type="PANTHER" id="PTHR43124">
    <property type="entry name" value="PURINE EFFLUX PUMP PBUE"/>
    <property type="match status" value="1"/>
</dbReference>
<protein>
    <submittedName>
        <fullName evidence="8">MFS transporter</fullName>
    </submittedName>
</protein>
<feature type="transmembrane region" description="Helical" evidence="6">
    <location>
        <begin position="362"/>
        <end position="382"/>
    </location>
</feature>
<dbReference type="RefSeq" id="WP_131408679.1">
    <property type="nucleotide sequence ID" value="NZ_SJOP01000007.1"/>
</dbReference>
<keyword evidence="5 6" id="KW-0472">Membrane</keyword>
<feature type="domain" description="Major facilitator superfamily (MFS) profile" evidence="7">
    <location>
        <begin position="12"/>
        <end position="387"/>
    </location>
</feature>
<organism evidence="8 9">
    <name type="scientific">Kosakonia quasisacchari</name>
    <dbReference type="NCBI Taxonomy" id="2529380"/>
    <lineage>
        <taxon>Bacteria</taxon>
        <taxon>Pseudomonadati</taxon>
        <taxon>Pseudomonadota</taxon>
        <taxon>Gammaproteobacteria</taxon>
        <taxon>Enterobacterales</taxon>
        <taxon>Enterobacteriaceae</taxon>
        <taxon>Kosakonia</taxon>
    </lineage>
</organism>
<proteinExistence type="predicted"/>
<evidence type="ECO:0000256" key="2">
    <source>
        <dbReference type="ARBA" id="ARBA00022475"/>
    </source>
</evidence>
<keyword evidence="2" id="KW-1003">Cell membrane</keyword>
<dbReference type="Gene3D" id="1.20.1250.20">
    <property type="entry name" value="MFS general substrate transporter like domains"/>
    <property type="match status" value="1"/>
</dbReference>
<feature type="transmembrane region" description="Helical" evidence="6">
    <location>
        <begin position="77"/>
        <end position="96"/>
    </location>
</feature>
<dbReference type="InterPro" id="IPR011701">
    <property type="entry name" value="MFS"/>
</dbReference>
<dbReference type="PROSITE" id="PS50850">
    <property type="entry name" value="MFS"/>
    <property type="match status" value="1"/>
</dbReference>
<sequence length="399" mass="42681">MNNRLSLTQRRALWALSLAYFIQATGALSVAGSLSAISHEWGLSDGQSARLLAVFGLTFAISAPLAQVFLGHVMRKYQVLAGMLVFGLGAFIFAIAPDYTALVTSRVVMGLGASLIGPVLVALGAELVTQHERGSAIATILLGVSMASMVGIPLAAWIANGWGARALFALVALVSVLTALAVWFSVPNIVKGVDIRLRQVGQVLMDGKSLTAFLVVFFITSGVYDMYAFISPMIRDRWQGDTASVSVALTVIGVAGILGNLFVGRAARRYSAERLLVVGITMLVLDMLLLMILPGKLALLYLLLVLWAFSTDLLWPTQQRRIVEIASASTRGISLALTSAFMFCGIGFGSAVASWLYPLFGFYGVMLSAVLFLLLALISLWISERLRLRSRALLAASAC</sequence>
<dbReference type="OrthoDB" id="7029536at2"/>
<dbReference type="AlphaFoldDB" id="A0A4R0HHI1"/>
<evidence type="ECO:0000256" key="3">
    <source>
        <dbReference type="ARBA" id="ARBA00022692"/>
    </source>
</evidence>
<dbReference type="EMBL" id="SJOP01000007">
    <property type="protein sequence ID" value="TCC09598.1"/>
    <property type="molecule type" value="Genomic_DNA"/>
</dbReference>
<dbReference type="InterPro" id="IPR036259">
    <property type="entry name" value="MFS_trans_sf"/>
</dbReference>
<feature type="transmembrane region" description="Helical" evidence="6">
    <location>
        <begin position="166"/>
        <end position="190"/>
    </location>
</feature>
<feature type="transmembrane region" description="Helical" evidence="6">
    <location>
        <begin position="298"/>
        <end position="315"/>
    </location>
</feature>
<dbReference type="GO" id="GO:0022857">
    <property type="term" value="F:transmembrane transporter activity"/>
    <property type="evidence" value="ECO:0007669"/>
    <property type="project" value="InterPro"/>
</dbReference>
<dbReference type="InterPro" id="IPR050189">
    <property type="entry name" value="MFS_Efflux_Transporters"/>
</dbReference>
<keyword evidence="9" id="KW-1185">Reference proteome</keyword>
<feature type="transmembrane region" description="Helical" evidence="6">
    <location>
        <begin position="49"/>
        <end position="70"/>
    </location>
</feature>
<dbReference type="GO" id="GO:0005886">
    <property type="term" value="C:plasma membrane"/>
    <property type="evidence" value="ECO:0007669"/>
    <property type="project" value="UniProtKB-SubCell"/>
</dbReference>